<protein>
    <submittedName>
        <fullName evidence="2">Uncharacterized protein</fullName>
    </submittedName>
</protein>
<organism evidence="2">
    <name type="scientific">Oryza punctata</name>
    <name type="common">Red rice</name>
    <dbReference type="NCBI Taxonomy" id="4537"/>
    <lineage>
        <taxon>Eukaryota</taxon>
        <taxon>Viridiplantae</taxon>
        <taxon>Streptophyta</taxon>
        <taxon>Embryophyta</taxon>
        <taxon>Tracheophyta</taxon>
        <taxon>Spermatophyta</taxon>
        <taxon>Magnoliopsida</taxon>
        <taxon>Liliopsida</taxon>
        <taxon>Poales</taxon>
        <taxon>Poaceae</taxon>
        <taxon>BOP clade</taxon>
        <taxon>Oryzoideae</taxon>
        <taxon>Oryzeae</taxon>
        <taxon>Oryzinae</taxon>
        <taxon>Oryza</taxon>
    </lineage>
</organism>
<dbReference type="Gramene" id="OPUNC03G22090.1">
    <property type="protein sequence ID" value="OPUNC03G22090.1"/>
    <property type="gene ID" value="OPUNC03G22090"/>
</dbReference>
<keyword evidence="3" id="KW-1185">Reference proteome</keyword>
<reference evidence="2" key="1">
    <citation type="submission" date="2015-04" db="UniProtKB">
        <authorList>
            <consortium name="EnsemblPlants"/>
        </authorList>
    </citation>
    <scope>IDENTIFICATION</scope>
</reference>
<sequence>MVWPSVREKDQYKNTTNLEGFLKQLSAKLQEKVDKTKRENDELETKLLLLNSLEGCLPGLVGLTVEHITILNSIVVECLKKLHGNGLLATLTMLLDLAPAFGI</sequence>
<feature type="coiled-coil region" evidence="1">
    <location>
        <begin position="22"/>
        <end position="53"/>
    </location>
</feature>
<dbReference type="HOGENOM" id="CLU_2268158_0_0_1"/>
<accession>A0A0E0KFR2</accession>
<dbReference type="EnsemblPlants" id="OPUNC03G22090.1">
    <property type="protein sequence ID" value="OPUNC03G22090.1"/>
    <property type="gene ID" value="OPUNC03G22090"/>
</dbReference>
<dbReference type="STRING" id="4537.A0A0E0KFR2"/>
<evidence type="ECO:0000256" key="1">
    <source>
        <dbReference type="SAM" id="Coils"/>
    </source>
</evidence>
<evidence type="ECO:0000313" key="3">
    <source>
        <dbReference type="Proteomes" id="UP000026962"/>
    </source>
</evidence>
<dbReference type="Proteomes" id="UP000026962">
    <property type="component" value="Chromosome 3"/>
</dbReference>
<dbReference type="AlphaFoldDB" id="A0A0E0KFR2"/>
<evidence type="ECO:0000313" key="2">
    <source>
        <dbReference type="EnsemblPlants" id="OPUNC03G22090.1"/>
    </source>
</evidence>
<name>A0A0E0KFR2_ORYPU</name>
<reference evidence="2" key="2">
    <citation type="submission" date="2018-05" db="EMBL/GenBank/DDBJ databases">
        <title>OpunRS2 (Oryza punctata Reference Sequence Version 2).</title>
        <authorList>
            <person name="Zhang J."/>
            <person name="Kudrna D."/>
            <person name="Lee S."/>
            <person name="Talag J."/>
            <person name="Welchert J."/>
            <person name="Wing R.A."/>
        </authorList>
    </citation>
    <scope>NUCLEOTIDE SEQUENCE [LARGE SCALE GENOMIC DNA]</scope>
</reference>
<keyword evidence="1" id="KW-0175">Coiled coil</keyword>
<proteinExistence type="predicted"/>